<dbReference type="PANTHER" id="PTHR42754:SF1">
    <property type="entry name" value="LIPOPROTEIN"/>
    <property type="match status" value="1"/>
</dbReference>
<keyword evidence="6" id="KW-0136">Cellulose degradation</keyword>
<keyword evidence="8" id="KW-0732">Signal</keyword>
<dbReference type="Pfam" id="PF00150">
    <property type="entry name" value="Cellulase"/>
    <property type="match status" value="1"/>
</dbReference>
<dbReference type="InterPro" id="IPR017853">
    <property type="entry name" value="GH"/>
</dbReference>
<dbReference type="Gene3D" id="2.60.40.290">
    <property type="match status" value="1"/>
</dbReference>
<dbReference type="GO" id="GO:0030247">
    <property type="term" value="F:polysaccharide binding"/>
    <property type="evidence" value="ECO:0007669"/>
    <property type="project" value="UniProtKB-UniRule"/>
</dbReference>
<evidence type="ECO:0000256" key="2">
    <source>
        <dbReference type="ARBA" id="ARBA00022801"/>
    </source>
</evidence>
<dbReference type="SMART" id="SM00060">
    <property type="entry name" value="FN3"/>
    <property type="match status" value="1"/>
</dbReference>
<dbReference type="InterPro" id="IPR036116">
    <property type="entry name" value="FN3_sf"/>
</dbReference>
<keyword evidence="3 6" id="KW-0119">Carbohydrate metabolism</keyword>
<evidence type="ECO:0000256" key="7">
    <source>
        <dbReference type="SAM" id="MobiDB-lite"/>
    </source>
</evidence>
<dbReference type="SUPFAM" id="SSF51445">
    <property type="entry name" value="(Trans)glycosidases"/>
    <property type="match status" value="1"/>
</dbReference>
<evidence type="ECO:0000256" key="3">
    <source>
        <dbReference type="ARBA" id="ARBA00023277"/>
    </source>
</evidence>
<dbReference type="Pfam" id="PF00553">
    <property type="entry name" value="CBM_2"/>
    <property type="match status" value="1"/>
</dbReference>
<gene>
    <name evidence="11" type="ORF">CNX65_09135</name>
</gene>
<dbReference type="InterPro" id="IPR012291">
    <property type="entry name" value="CBM2_carb-bd_dom_sf"/>
</dbReference>
<keyword evidence="4 6" id="KW-0326">Glycosidase</keyword>
<evidence type="ECO:0000313" key="12">
    <source>
        <dbReference type="Proteomes" id="UP000218505"/>
    </source>
</evidence>
<dbReference type="SUPFAM" id="SSF49265">
    <property type="entry name" value="Fibronectin type III"/>
    <property type="match status" value="1"/>
</dbReference>
<feature type="chain" id="PRO_5012764545" description="Endoglucanase" evidence="8">
    <location>
        <begin position="29"/>
        <end position="547"/>
    </location>
</feature>
<dbReference type="SMART" id="SM00637">
    <property type="entry name" value="CBD_II"/>
    <property type="match status" value="1"/>
</dbReference>
<dbReference type="EC" id="3.2.1.4" evidence="6"/>
<dbReference type="AlphaFoldDB" id="A0A290Z399"/>
<dbReference type="CDD" id="cd00063">
    <property type="entry name" value="FN3"/>
    <property type="match status" value="1"/>
</dbReference>
<dbReference type="InterPro" id="IPR008965">
    <property type="entry name" value="CBM2/CBM3_carb-bd_dom_sf"/>
</dbReference>
<organism evidence="11 12">
    <name type="scientific">Actinosynnema pretiosum</name>
    <dbReference type="NCBI Taxonomy" id="42197"/>
    <lineage>
        <taxon>Bacteria</taxon>
        <taxon>Bacillati</taxon>
        <taxon>Actinomycetota</taxon>
        <taxon>Actinomycetes</taxon>
        <taxon>Pseudonocardiales</taxon>
        <taxon>Pseudonocardiaceae</taxon>
        <taxon>Actinosynnema</taxon>
    </lineage>
</organism>
<sequence>MRTRIALAAAAALLLSAFTAPPPTPAEAAPAAAPSAAATGFTISGGRLLDANGNDFVLRGVNHAHTWYPTRTRQALADVKALGANSVRVVLASGDRWTRNDAADVADVIAQCKANRLICVLEVHDTTGYGEQSGAIPLSKAVDYWVGVKSALVGQEKYAILNIGNEPHGNTGYAAWTADTRSALTRLRAEGFTHTIMVDAPNWGQDWAFTMRDNAASVFAADPQRNTIFSIHMYGVFDTAAEVDDYLGRFVAAGLPIAVGEFGDMHSDGDPDEDAIFAAAQRLRLGYLAWSWSGNGGGVEYLDLAVNFNAAQLSAWGQRTFNGANGIKATSREASVYGGGGGDTQAPTAPGTPTASSVTSSGAVLGWSASTDNVGVTGYDVVRVSGSTETALASSATTSATLTGLTAATAHTLAVYARDAAGNRSARSGTVVVTTLPGSPVGPCAVTYRITGQWTGGFQGEVKIANTGTAAVRGWVLRWTWPGAQTVSSMWGGTPTQSGANLSVANAPYTADIPAGGSVSVGFTGSVTGANAAPTAFTLNGASCATA</sequence>
<evidence type="ECO:0000256" key="8">
    <source>
        <dbReference type="SAM" id="SignalP"/>
    </source>
</evidence>
<keyword evidence="2 6" id="KW-0378">Hydrolase</keyword>
<dbReference type="InterPro" id="IPR001919">
    <property type="entry name" value="CBD2"/>
</dbReference>
<feature type="compositionally biased region" description="Low complexity" evidence="7">
    <location>
        <begin position="344"/>
        <end position="357"/>
    </location>
</feature>
<dbReference type="Gene3D" id="3.20.20.80">
    <property type="entry name" value="Glycosidases"/>
    <property type="match status" value="1"/>
</dbReference>
<feature type="domain" description="CBM2" evidence="10">
    <location>
        <begin position="437"/>
        <end position="547"/>
    </location>
</feature>
<protein>
    <recommendedName>
        <fullName evidence="6">Endoglucanase</fullName>
        <ecNumber evidence="6">3.2.1.4</ecNumber>
    </recommendedName>
</protein>
<dbReference type="Gene3D" id="2.60.40.10">
    <property type="entry name" value="Immunoglobulins"/>
    <property type="match status" value="1"/>
</dbReference>
<dbReference type="InterPro" id="IPR013783">
    <property type="entry name" value="Ig-like_fold"/>
</dbReference>
<dbReference type="SUPFAM" id="SSF49384">
    <property type="entry name" value="Carbohydrate-binding domain"/>
    <property type="match status" value="1"/>
</dbReference>
<evidence type="ECO:0000313" key="11">
    <source>
        <dbReference type="EMBL" id="ATE53439.1"/>
    </source>
</evidence>
<evidence type="ECO:0000256" key="5">
    <source>
        <dbReference type="ARBA" id="ARBA00023326"/>
    </source>
</evidence>
<feature type="region of interest" description="Disordered" evidence="7">
    <location>
        <begin position="335"/>
        <end position="357"/>
    </location>
</feature>
<dbReference type="InterPro" id="IPR003961">
    <property type="entry name" value="FN3_dom"/>
</dbReference>
<evidence type="ECO:0000256" key="6">
    <source>
        <dbReference type="RuleBase" id="RU361153"/>
    </source>
</evidence>
<dbReference type="PANTHER" id="PTHR42754">
    <property type="entry name" value="ENDOGLUCANASE"/>
    <property type="match status" value="1"/>
</dbReference>
<comment type="catalytic activity">
    <reaction evidence="1 6">
        <text>Endohydrolysis of (1-&gt;4)-beta-D-glucosidic linkages in cellulose, lichenin and cereal beta-D-glucans.</text>
        <dbReference type="EC" id="3.2.1.4"/>
    </reaction>
</comment>
<accession>A0A290Z399</accession>
<proteinExistence type="inferred from homology"/>
<dbReference type="InterPro" id="IPR001547">
    <property type="entry name" value="Glyco_hydro_5"/>
</dbReference>
<dbReference type="GO" id="GO:0030245">
    <property type="term" value="P:cellulose catabolic process"/>
    <property type="evidence" value="ECO:0007669"/>
    <property type="project" value="UniProtKB-KW"/>
</dbReference>
<comment type="similarity">
    <text evidence="6">Belongs to the glycosyl hydrolase 5 (cellulase A) family.</text>
</comment>
<name>A0A290Z399_9PSEU</name>
<dbReference type="RefSeq" id="WP_096492382.1">
    <property type="nucleotide sequence ID" value="NZ_CP023445.1"/>
</dbReference>
<feature type="signal peptide" evidence="8">
    <location>
        <begin position="1"/>
        <end position="28"/>
    </location>
</feature>
<keyword evidence="12" id="KW-1185">Reference proteome</keyword>
<dbReference type="Proteomes" id="UP000218505">
    <property type="component" value="Chromosome"/>
</dbReference>
<dbReference type="Pfam" id="PF00041">
    <property type="entry name" value="fn3"/>
    <property type="match status" value="1"/>
</dbReference>
<evidence type="ECO:0000256" key="1">
    <source>
        <dbReference type="ARBA" id="ARBA00000966"/>
    </source>
</evidence>
<reference evidence="11" key="1">
    <citation type="submission" date="2017-09" db="EMBL/GenBank/DDBJ databases">
        <title>Complete Genome Sequence of ansamitocin-producing Bacterium Actinosynnema pretiosum X47.</title>
        <authorList>
            <person name="Cao G."/>
            <person name="Zong G."/>
            <person name="Zhong C."/>
            <person name="Fu J."/>
        </authorList>
    </citation>
    <scope>NUCLEOTIDE SEQUENCE [LARGE SCALE GENOMIC DNA]</scope>
    <source>
        <strain evidence="11">X47</strain>
    </source>
</reference>
<evidence type="ECO:0000259" key="10">
    <source>
        <dbReference type="PROSITE" id="PS51173"/>
    </source>
</evidence>
<dbReference type="PROSITE" id="PS50853">
    <property type="entry name" value="FN3"/>
    <property type="match status" value="1"/>
</dbReference>
<dbReference type="KEGG" id="apre:CNX65_09135"/>
<dbReference type="PROSITE" id="PS51173">
    <property type="entry name" value="CBM2"/>
    <property type="match status" value="1"/>
</dbReference>
<evidence type="ECO:0000256" key="4">
    <source>
        <dbReference type="ARBA" id="ARBA00023295"/>
    </source>
</evidence>
<dbReference type="GO" id="GO:0008810">
    <property type="term" value="F:cellulase activity"/>
    <property type="evidence" value="ECO:0007669"/>
    <property type="project" value="UniProtKB-EC"/>
</dbReference>
<dbReference type="EMBL" id="CP023445">
    <property type="protein sequence ID" value="ATE53439.1"/>
    <property type="molecule type" value="Genomic_DNA"/>
</dbReference>
<evidence type="ECO:0000259" key="9">
    <source>
        <dbReference type="PROSITE" id="PS50853"/>
    </source>
</evidence>
<feature type="domain" description="Fibronectin type-III" evidence="9">
    <location>
        <begin position="349"/>
        <end position="438"/>
    </location>
</feature>
<keyword evidence="5 6" id="KW-0624">Polysaccharide degradation</keyword>